<gene>
    <name evidence="1" type="ORF">BDZ94DRAFT_1136909</name>
</gene>
<name>A0A9P5XUP2_9AGAR</name>
<accession>A0A9P5XUP2</accession>
<organism evidence="1 2">
    <name type="scientific">Collybia nuda</name>
    <dbReference type="NCBI Taxonomy" id="64659"/>
    <lineage>
        <taxon>Eukaryota</taxon>
        <taxon>Fungi</taxon>
        <taxon>Dikarya</taxon>
        <taxon>Basidiomycota</taxon>
        <taxon>Agaricomycotina</taxon>
        <taxon>Agaricomycetes</taxon>
        <taxon>Agaricomycetidae</taxon>
        <taxon>Agaricales</taxon>
        <taxon>Tricholomatineae</taxon>
        <taxon>Clitocybaceae</taxon>
        <taxon>Collybia</taxon>
    </lineage>
</organism>
<keyword evidence="2" id="KW-1185">Reference proteome</keyword>
<evidence type="ECO:0000313" key="2">
    <source>
        <dbReference type="Proteomes" id="UP000807353"/>
    </source>
</evidence>
<reference evidence="1" key="1">
    <citation type="submission" date="2020-11" db="EMBL/GenBank/DDBJ databases">
        <authorList>
            <consortium name="DOE Joint Genome Institute"/>
            <person name="Ahrendt S."/>
            <person name="Riley R."/>
            <person name="Andreopoulos W."/>
            <person name="Labutti K."/>
            <person name="Pangilinan J."/>
            <person name="Ruiz-Duenas F.J."/>
            <person name="Barrasa J.M."/>
            <person name="Sanchez-Garcia M."/>
            <person name="Camarero S."/>
            <person name="Miyauchi S."/>
            <person name="Serrano A."/>
            <person name="Linde D."/>
            <person name="Babiker R."/>
            <person name="Drula E."/>
            <person name="Ayuso-Fernandez I."/>
            <person name="Pacheco R."/>
            <person name="Padilla G."/>
            <person name="Ferreira P."/>
            <person name="Barriuso J."/>
            <person name="Kellner H."/>
            <person name="Castanera R."/>
            <person name="Alfaro M."/>
            <person name="Ramirez L."/>
            <person name="Pisabarro A.G."/>
            <person name="Kuo A."/>
            <person name="Tritt A."/>
            <person name="Lipzen A."/>
            <person name="He G."/>
            <person name="Yan M."/>
            <person name="Ng V."/>
            <person name="Cullen D."/>
            <person name="Martin F."/>
            <person name="Rosso M.-N."/>
            <person name="Henrissat B."/>
            <person name="Hibbett D."/>
            <person name="Martinez A.T."/>
            <person name="Grigoriev I.V."/>
        </authorList>
    </citation>
    <scope>NUCLEOTIDE SEQUENCE</scope>
    <source>
        <strain evidence="1">CBS 247.69</strain>
    </source>
</reference>
<feature type="non-terminal residue" evidence="1">
    <location>
        <position position="1"/>
    </location>
</feature>
<dbReference type="OrthoDB" id="3067228at2759"/>
<comment type="caution">
    <text evidence="1">The sequence shown here is derived from an EMBL/GenBank/DDBJ whole genome shotgun (WGS) entry which is preliminary data.</text>
</comment>
<sequence>LLHVLVINGLFPTAPTAPHMAISIFLLEFYTALFERSCDAIHALAGALNTFY</sequence>
<dbReference type="AlphaFoldDB" id="A0A9P5XUP2"/>
<dbReference type="Proteomes" id="UP000807353">
    <property type="component" value="Unassembled WGS sequence"/>
</dbReference>
<protein>
    <submittedName>
        <fullName evidence="1">Uncharacterized protein</fullName>
    </submittedName>
</protein>
<dbReference type="EMBL" id="MU150397">
    <property type="protein sequence ID" value="KAF9456912.1"/>
    <property type="molecule type" value="Genomic_DNA"/>
</dbReference>
<feature type="non-terminal residue" evidence="1">
    <location>
        <position position="52"/>
    </location>
</feature>
<proteinExistence type="predicted"/>
<evidence type="ECO:0000313" key="1">
    <source>
        <dbReference type="EMBL" id="KAF9456912.1"/>
    </source>
</evidence>